<dbReference type="InterPro" id="IPR007446">
    <property type="entry name" value="PilP"/>
</dbReference>
<dbReference type="Proteomes" id="UP000614058">
    <property type="component" value="Unassembled WGS sequence"/>
</dbReference>
<reference evidence="1 2" key="1">
    <citation type="journal article" date="2021" name="Pathogens">
        <title>Isolation and Characterization of Kingella bonacorsii sp. nov., A Novel Kingella Species Detected in a Stable Periodontitis Subject.</title>
        <authorList>
            <person name="Antezack A."/>
            <person name="Boxberger M."/>
            <person name="Rolland C."/>
            <person name="Monnet-Corti V."/>
            <person name="La Scola B."/>
        </authorList>
    </citation>
    <scope>NUCLEOTIDE SEQUENCE [LARGE SCALE GENOMIC DNA]</scope>
    <source>
        <strain evidence="1 2">Marseille-Q4569</strain>
    </source>
</reference>
<accession>A0ABS1BUI6</accession>
<proteinExistence type="predicted"/>
<dbReference type="GeneID" id="84905906"/>
<comment type="caution">
    <text evidence="1">The sequence shown here is derived from an EMBL/GenBank/DDBJ whole genome shotgun (WGS) entry which is preliminary data.</text>
</comment>
<dbReference type="Pfam" id="PF04351">
    <property type="entry name" value="PilP"/>
    <property type="match status" value="1"/>
</dbReference>
<dbReference type="PROSITE" id="PS51257">
    <property type="entry name" value="PROKAR_LIPOPROTEIN"/>
    <property type="match status" value="1"/>
</dbReference>
<evidence type="ECO:0000313" key="1">
    <source>
        <dbReference type="EMBL" id="MBK0396839.1"/>
    </source>
</evidence>
<dbReference type="Gene3D" id="2.30.30.830">
    <property type="match status" value="1"/>
</dbReference>
<dbReference type="RefSeq" id="WP_040558738.1">
    <property type="nucleotide sequence ID" value="NZ_JAEHNZ010000003.1"/>
</dbReference>
<sequence length="172" mass="18820">MKAKLLLLSSIILLSACSEEGGNLQEWMNQKKAEAKTKVRPVEEPAKLEPVAYFPPEVSGPNAFSTQRLRAAYQNSQIPDLNRPKELLENYSLENLNYVGSIGAGKALSAMIEVEGHVYTVNVGNHVGQNFGRIVRITPDVIKVVEVVEDASGNWTNREAEIVLNDSGNSGK</sequence>
<dbReference type="EMBL" id="JAEHNZ010000003">
    <property type="protein sequence ID" value="MBK0396839.1"/>
    <property type="molecule type" value="Genomic_DNA"/>
</dbReference>
<keyword evidence="2" id="KW-1185">Reference proteome</keyword>
<evidence type="ECO:0000313" key="2">
    <source>
        <dbReference type="Proteomes" id="UP000614058"/>
    </source>
</evidence>
<organism evidence="1 2">
    <name type="scientific">Kingella bonacorsii</name>
    <dbReference type="NCBI Taxonomy" id="2796361"/>
    <lineage>
        <taxon>Bacteria</taxon>
        <taxon>Pseudomonadati</taxon>
        <taxon>Pseudomonadota</taxon>
        <taxon>Betaproteobacteria</taxon>
        <taxon>Neisseriales</taxon>
        <taxon>Neisseriaceae</taxon>
        <taxon>Kingella</taxon>
    </lineage>
</organism>
<protein>
    <submittedName>
        <fullName evidence="1">Pilus assembly protein PilP</fullName>
    </submittedName>
</protein>
<name>A0ABS1BUI6_9NEIS</name>
<gene>
    <name evidence="1" type="ORF">JDW22_09710</name>
</gene>
<dbReference type="PIRSF" id="PIRSF016481">
    <property type="entry name" value="Pilus_assembly_PilP"/>
    <property type="match status" value="1"/>
</dbReference>